<reference evidence="6" key="1">
    <citation type="journal article" date="2023" name="Proc. Natl. Acad. Sci. U.S.A.">
        <title>Genomic and structural basis for evolution of tropane alkaloid biosynthesis.</title>
        <authorList>
            <person name="Wanga Y.-J."/>
            <person name="Taina T."/>
            <person name="Yua J.-Y."/>
            <person name="Lia J."/>
            <person name="Xua B."/>
            <person name="Chenc J."/>
            <person name="D'Auriad J.C."/>
            <person name="Huanga J.-P."/>
            <person name="Huanga S.-X."/>
        </authorList>
    </citation>
    <scope>NUCLEOTIDE SEQUENCE [LARGE SCALE GENOMIC DNA]</scope>
    <source>
        <strain evidence="6">cv. KIB-2019</strain>
    </source>
</reference>
<proteinExistence type="inferred from homology"/>
<feature type="domain" description="AMP-dependent synthetase/ligase" evidence="3">
    <location>
        <begin position="19"/>
        <end position="137"/>
    </location>
</feature>
<comment type="caution">
    <text evidence="5">The sequence shown here is derived from an EMBL/GenBank/DDBJ whole genome shotgun (WGS) entry which is preliminary data.</text>
</comment>
<dbReference type="SUPFAM" id="SSF56801">
    <property type="entry name" value="Acetyl-CoA synthetase-like"/>
    <property type="match status" value="1"/>
</dbReference>
<sequence>MYQQYKSYILQYQWLEQFYITLNTRLDSTMVSTLLMHSETKIIFVDQQFLQLAQEALSLLATKLTEQPLLVVIISETSNNFNPTCGNSNTYEYESLLESGHKDFAIRRPVTEFDPISINYTSGTTSRHKGDVFSHRAVGGTNVCLRSASPEEIFESISLYKVTHVGGAPTVLNMIGNTPPCDRKPLPHKVKIMKGTYCLWKPEWDSLPSDERFTLKAGQGVQHLCVEEVAVRNSVTTEKVPADGVTMGEIMFRVNTVMSRYLKDVKAREEVFRGGWFHSGDLVVKHPDGYIEVKDRLKDIIISGGENISTVEVERTLYSHTHPAVLEAAVVARPDNHWGQTPCAFVKLKEGFDVSAQEINNSAVIICLVTWHPGQLYFRISQKLRLEKFRNLSQGRKQKPWAIFSERN</sequence>
<dbReference type="Gene3D" id="3.40.50.980">
    <property type="match status" value="1"/>
</dbReference>
<dbReference type="Gene3D" id="3.30.300.30">
    <property type="match status" value="1"/>
</dbReference>
<dbReference type="PANTHER" id="PTHR43859:SF65">
    <property type="entry name" value="ACYL-ACTIVATING ENZYME 1, PEROXISOMAL-RELATED"/>
    <property type="match status" value="1"/>
</dbReference>
<dbReference type="Pfam" id="PF00501">
    <property type="entry name" value="AMP-binding"/>
    <property type="match status" value="1"/>
</dbReference>
<evidence type="ECO:0000259" key="4">
    <source>
        <dbReference type="Pfam" id="PF13193"/>
    </source>
</evidence>
<dbReference type="Pfam" id="PF13193">
    <property type="entry name" value="AMP-binding_C"/>
    <property type="match status" value="1"/>
</dbReference>
<protein>
    <submittedName>
        <fullName evidence="5">Uncharacterized protein</fullName>
    </submittedName>
</protein>
<dbReference type="PANTHER" id="PTHR43859">
    <property type="entry name" value="ACYL-ACTIVATING ENZYME"/>
    <property type="match status" value="1"/>
</dbReference>
<dbReference type="Gene3D" id="3.40.50.12780">
    <property type="entry name" value="N-terminal domain of ligase-like"/>
    <property type="match status" value="1"/>
</dbReference>
<evidence type="ECO:0000313" key="5">
    <source>
        <dbReference type="EMBL" id="KAJ8544759.1"/>
    </source>
</evidence>
<dbReference type="Proteomes" id="UP001152561">
    <property type="component" value="Unassembled WGS sequence"/>
</dbReference>
<keyword evidence="2" id="KW-0436">Ligase</keyword>
<dbReference type="Gene3D" id="2.30.38.10">
    <property type="entry name" value="Luciferase, Domain 3"/>
    <property type="match status" value="1"/>
</dbReference>
<evidence type="ECO:0000256" key="2">
    <source>
        <dbReference type="ARBA" id="ARBA00022598"/>
    </source>
</evidence>
<organism evidence="5 6">
    <name type="scientific">Anisodus acutangulus</name>
    <dbReference type="NCBI Taxonomy" id="402998"/>
    <lineage>
        <taxon>Eukaryota</taxon>
        <taxon>Viridiplantae</taxon>
        <taxon>Streptophyta</taxon>
        <taxon>Embryophyta</taxon>
        <taxon>Tracheophyta</taxon>
        <taxon>Spermatophyta</taxon>
        <taxon>Magnoliopsida</taxon>
        <taxon>eudicotyledons</taxon>
        <taxon>Gunneridae</taxon>
        <taxon>Pentapetalae</taxon>
        <taxon>asterids</taxon>
        <taxon>lamiids</taxon>
        <taxon>Solanales</taxon>
        <taxon>Solanaceae</taxon>
        <taxon>Solanoideae</taxon>
        <taxon>Hyoscyameae</taxon>
        <taxon>Anisodus</taxon>
    </lineage>
</organism>
<dbReference type="InterPro" id="IPR025110">
    <property type="entry name" value="AMP-bd_C"/>
</dbReference>
<dbReference type="InterPro" id="IPR045851">
    <property type="entry name" value="AMP-bd_C_sf"/>
</dbReference>
<accession>A0A9Q1LX54</accession>
<dbReference type="OrthoDB" id="10253115at2759"/>
<dbReference type="InterPro" id="IPR042099">
    <property type="entry name" value="ANL_N_sf"/>
</dbReference>
<dbReference type="AlphaFoldDB" id="A0A9Q1LX54"/>
<name>A0A9Q1LX54_9SOLA</name>
<evidence type="ECO:0000259" key="3">
    <source>
        <dbReference type="Pfam" id="PF00501"/>
    </source>
</evidence>
<gene>
    <name evidence="5" type="ORF">K7X08_017342</name>
</gene>
<dbReference type="InterPro" id="IPR000873">
    <property type="entry name" value="AMP-dep_synth/lig_dom"/>
</dbReference>
<evidence type="ECO:0000256" key="1">
    <source>
        <dbReference type="ARBA" id="ARBA00006432"/>
    </source>
</evidence>
<evidence type="ECO:0000313" key="6">
    <source>
        <dbReference type="Proteomes" id="UP001152561"/>
    </source>
</evidence>
<dbReference type="GO" id="GO:0016874">
    <property type="term" value="F:ligase activity"/>
    <property type="evidence" value="ECO:0007669"/>
    <property type="project" value="UniProtKB-KW"/>
</dbReference>
<keyword evidence="6" id="KW-1185">Reference proteome</keyword>
<dbReference type="EMBL" id="JAJAGQ010000013">
    <property type="protein sequence ID" value="KAJ8544759.1"/>
    <property type="molecule type" value="Genomic_DNA"/>
</dbReference>
<feature type="domain" description="AMP-binding enzyme C-terminal" evidence="4">
    <location>
        <begin position="321"/>
        <end position="360"/>
    </location>
</feature>
<comment type="similarity">
    <text evidence="1">Belongs to the ATP-dependent AMP-binding enzyme family.</text>
</comment>